<dbReference type="EMBL" id="CP081201">
    <property type="protein sequence ID" value="UXZ98467.1"/>
    <property type="molecule type" value="Genomic_DNA"/>
</dbReference>
<evidence type="ECO:0000313" key="3">
    <source>
        <dbReference type="EMBL" id="UXZ98467.1"/>
    </source>
</evidence>
<dbReference type="Proteomes" id="UP001063228">
    <property type="component" value="Chromosome"/>
</dbReference>
<dbReference type="PIRSF" id="PIRSF018266">
    <property type="entry name" value="FecR"/>
    <property type="match status" value="1"/>
</dbReference>
<dbReference type="PANTHER" id="PTHR30273:SF2">
    <property type="entry name" value="PROTEIN FECR"/>
    <property type="match status" value="1"/>
</dbReference>
<proteinExistence type="predicted"/>
<sequence length="312" mass="34772">MNSNDLSPSITQAIEWVARQRSGQMSETEQQHFKQWLISNEENRVAWHTLEQRLGTIFSNLPEVSHQVLSKAGRSRRNLLRGALGLASVGLGGWWLQRAGLLPGMGNDLQSGFAERRPFVLEDGSRVVLNAQSRADLVMTKSQRRLILRGGALSIQVAADPQRPLIVQTIYGDIRALGTRFSVTLREQGAHVWVQESRVQLTSPSGARQELTAGQGALLSETGLRPLDPRQAGEGVWEDGFLEVHDQPLGEVIEALRPYRRGILRISPQASGLRVSGVFPLDKSDEALRSLQEVLPIKVEHHLNWWTQLSLR</sequence>
<dbReference type="RefSeq" id="WP_263271624.1">
    <property type="nucleotide sequence ID" value="NZ_CP081201.1"/>
</dbReference>
<evidence type="ECO:0000259" key="2">
    <source>
        <dbReference type="Pfam" id="PF16220"/>
    </source>
</evidence>
<evidence type="ECO:0000259" key="1">
    <source>
        <dbReference type="Pfam" id="PF04773"/>
    </source>
</evidence>
<dbReference type="Gene3D" id="2.60.120.1440">
    <property type="match status" value="1"/>
</dbReference>
<dbReference type="PANTHER" id="PTHR30273">
    <property type="entry name" value="PERIPLASMIC SIGNAL SENSOR AND SIGMA FACTOR ACTIVATOR FECR-RELATED"/>
    <property type="match status" value="1"/>
</dbReference>
<accession>A0ABY6FKQ7</accession>
<dbReference type="InterPro" id="IPR006860">
    <property type="entry name" value="FecR"/>
</dbReference>
<dbReference type="InterPro" id="IPR032623">
    <property type="entry name" value="FecR_N"/>
</dbReference>
<protein>
    <submittedName>
        <fullName evidence="3">FecR family protein</fullName>
    </submittedName>
</protein>
<keyword evidence="4" id="KW-1185">Reference proteome</keyword>
<organism evidence="3 4">
    <name type="scientific">Pseudomonas phytophila</name>
    <dbReference type="NCBI Taxonomy" id="2867264"/>
    <lineage>
        <taxon>Bacteria</taxon>
        <taxon>Pseudomonadati</taxon>
        <taxon>Pseudomonadota</taxon>
        <taxon>Gammaproteobacteria</taxon>
        <taxon>Pseudomonadales</taxon>
        <taxon>Pseudomonadaceae</taxon>
        <taxon>Pseudomonas</taxon>
    </lineage>
</organism>
<name>A0ABY6FKQ7_9PSED</name>
<gene>
    <name evidence="3" type="ORF">K3169_11645</name>
</gene>
<feature type="domain" description="FecR protein" evidence="1">
    <location>
        <begin position="109"/>
        <end position="199"/>
    </location>
</feature>
<dbReference type="Pfam" id="PF16220">
    <property type="entry name" value="DUF4880"/>
    <property type="match status" value="1"/>
</dbReference>
<reference evidence="3" key="1">
    <citation type="submission" date="2021-08" db="EMBL/GenBank/DDBJ databases">
        <title>Complete genome sequence of Pseudomonas phytophila.</title>
        <authorList>
            <person name="Weir B.S."/>
            <person name="Templeton M.D."/>
            <person name="Arshed S."/>
            <person name="Andersen M.T."/>
            <person name="Jayaraman J."/>
        </authorList>
    </citation>
    <scope>NUCLEOTIDE SEQUENCE</scope>
    <source>
        <strain evidence="3">ICMP 23753</strain>
    </source>
</reference>
<dbReference type="Pfam" id="PF04773">
    <property type="entry name" value="FecR"/>
    <property type="match status" value="1"/>
</dbReference>
<evidence type="ECO:0000313" key="4">
    <source>
        <dbReference type="Proteomes" id="UP001063228"/>
    </source>
</evidence>
<dbReference type="InterPro" id="IPR012373">
    <property type="entry name" value="Ferrdict_sens_TM"/>
</dbReference>
<feature type="domain" description="FecR N-terminal" evidence="2">
    <location>
        <begin position="12"/>
        <end position="52"/>
    </location>
</feature>